<evidence type="ECO:0000256" key="6">
    <source>
        <dbReference type="ARBA" id="ARBA00023098"/>
    </source>
</evidence>
<evidence type="ECO:0000256" key="7">
    <source>
        <dbReference type="ARBA" id="ARBA00023160"/>
    </source>
</evidence>
<keyword evidence="3" id="KW-0444">Lipid biosynthesis</keyword>
<dbReference type="InterPro" id="IPR016039">
    <property type="entry name" value="Thiolase-like"/>
</dbReference>
<dbReference type="Gene3D" id="3.40.47.10">
    <property type="match status" value="1"/>
</dbReference>
<dbReference type="InterPro" id="IPR013747">
    <property type="entry name" value="ACP_syn_III_C"/>
</dbReference>
<evidence type="ECO:0000259" key="9">
    <source>
        <dbReference type="Pfam" id="PF08545"/>
    </source>
</evidence>
<evidence type="ECO:0000256" key="2">
    <source>
        <dbReference type="ARBA" id="ARBA00008642"/>
    </source>
</evidence>
<dbReference type="GO" id="GO:0006633">
    <property type="term" value="P:fatty acid biosynthetic process"/>
    <property type="evidence" value="ECO:0007669"/>
    <property type="project" value="UniProtKB-KW"/>
</dbReference>
<comment type="similarity">
    <text evidence="2">Belongs to the thiolase-like superfamily. FabH family.</text>
</comment>
<dbReference type="GO" id="GO:0004315">
    <property type="term" value="F:3-oxoacyl-[acyl-carrier-protein] synthase activity"/>
    <property type="evidence" value="ECO:0007669"/>
    <property type="project" value="InterPro"/>
</dbReference>
<feature type="domain" description="Beta-ketoacyl-[acyl-carrier-protein] synthase III C-terminal" evidence="8">
    <location>
        <begin position="238"/>
        <end position="323"/>
    </location>
</feature>
<evidence type="ECO:0000259" key="8">
    <source>
        <dbReference type="Pfam" id="PF08541"/>
    </source>
</evidence>
<keyword evidence="4" id="KW-0808">Transferase</keyword>
<comment type="caution">
    <text evidence="10">The sequence shown here is derived from an EMBL/GenBank/DDBJ whole genome shotgun (WGS) entry which is preliminary data.</text>
</comment>
<keyword evidence="7" id="KW-0275">Fatty acid biosynthesis</keyword>
<evidence type="ECO:0000256" key="5">
    <source>
        <dbReference type="ARBA" id="ARBA00022832"/>
    </source>
</evidence>
<accession>A0A423MTS2</accession>
<dbReference type="InterPro" id="IPR013751">
    <property type="entry name" value="ACP_syn_III_N"/>
</dbReference>
<feature type="domain" description="Beta-ketoacyl-[acyl-carrier-protein] synthase III N-terminal" evidence="9">
    <location>
        <begin position="115"/>
        <end position="186"/>
    </location>
</feature>
<dbReference type="Pfam" id="PF08545">
    <property type="entry name" value="ACP_syn_III"/>
    <property type="match status" value="1"/>
</dbReference>
<reference evidence="10 11" key="1">
    <citation type="submission" date="2016-10" db="EMBL/GenBank/DDBJ databases">
        <title>Comparative genome analysis of multiple Pseudomonas spp. focuses on biocontrol and plant growth promoting traits.</title>
        <authorList>
            <person name="Tao X.-Y."/>
            <person name="Taylor C.G."/>
        </authorList>
    </citation>
    <scope>NUCLEOTIDE SEQUENCE [LARGE SCALE GENOMIC DNA]</scope>
    <source>
        <strain evidence="10 11">2F9</strain>
    </source>
</reference>
<evidence type="ECO:0000313" key="10">
    <source>
        <dbReference type="EMBL" id="RON88766.1"/>
    </source>
</evidence>
<dbReference type="SUPFAM" id="SSF53901">
    <property type="entry name" value="Thiolase-like"/>
    <property type="match status" value="1"/>
</dbReference>
<evidence type="ECO:0000313" key="11">
    <source>
        <dbReference type="Proteomes" id="UP000283650"/>
    </source>
</evidence>
<dbReference type="PANTHER" id="PTHR43091:SF1">
    <property type="entry name" value="BETA-KETOACYL-[ACYL-CARRIER-PROTEIN] SYNTHASE III, CHLOROPLASTIC"/>
    <property type="match status" value="1"/>
</dbReference>
<keyword evidence="5" id="KW-0276">Fatty acid metabolism</keyword>
<dbReference type="Proteomes" id="UP000283650">
    <property type="component" value="Unassembled WGS sequence"/>
</dbReference>
<dbReference type="Pfam" id="PF08541">
    <property type="entry name" value="ACP_syn_III_C"/>
    <property type="match status" value="1"/>
</dbReference>
<comment type="pathway">
    <text evidence="1">Lipid metabolism.</text>
</comment>
<proteinExistence type="inferred from homology"/>
<dbReference type="PANTHER" id="PTHR43091">
    <property type="entry name" value="3-OXOACYL-[ACYL-CARRIER-PROTEIN] SYNTHASE"/>
    <property type="match status" value="1"/>
</dbReference>
<evidence type="ECO:0000256" key="3">
    <source>
        <dbReference type="ARBA" id="ARBA00022516"/>
    </source>
</evidence>
<evidence type="ECO:0000256" key="4">
    <source>
        <dbReference type="ARBA" id="ARBA00022679"/>
    </source>
</evidence>
<dbReference type="AlphaFoldDB" id="A0A423MTS2"/>
<evidence type="ECO:0000256" key="1">
    <source>
        <dbReference type="ARBA" id="ARBA00005189"/>
    </source>
</evidence>
<organism evidence="10 11">
    <name type="scientific">Pseudomonas fluorescens</name>
    <dbReference type="NCBI Taxonomy" id="294"/>
    <lineage>
        <taxon>Bacteria</taxon>
        <taxon>Pseudomonadati</taxon>
        <taxon>Pseudomonadota</taxon>
        <taxon>Gammaproteobacteria</taxon>
        <taxon>Pseudomonadales</taxon>
        <taxon>Pseudomonadaceae</taxon>
        <taxon>Pseudomonas</taxon>
    </lineage>
</organism>
<dbReference type="CDD" id="cd00830">
    <property type="entry name" value="KAS_III"/>
    <property type="match status" value="1"/>
</dbReference>
<gene>
    <name evidence="10" type="ORF">BK672_25090</name>
</gene>
<protein>
    <submittedName>
        <fullName evidence="10">3-oxoacyl-ACP synthase</fullName>
    </submittedName>
</protein>
<sequence>MSLLTIEGVAIRAVTAALPERRVTEEDFAELFGAKEVARIAKSTGIQSIRETKTLHTSDLIIAACRNLLDQGHAAAQDIDGLIVVTQTPDSWVPGVGFMVQQALGLPQHCLVLNVAAGCSGYISALVQAGALISSGACKKILLCTGDVTTRILDERDRHVKMLFGDAASATLLEPGAGKFEFLCGADGSGGAALQSDIAYAREAGSHVCATIQRLQMDGTAVMNFALSRVPQTVKALLEATGSSPAALDLLVLHQANAFMLNYLRRMIGVAAEKMPVDIDGVGNTSSTSIPIVLSRHAAIGTPQAEHVVLCGFGAGLSWGALKVDLRRTTAVAPCEVPEKTALADEPALAPSERLQA</sequence>
<dbReference type="RefSeq" id="WP_123376660.1">
    <property type="nucleotide sequence ID" value="NZ_MOBY01000032.1"/>
</dbReference>
<dbReference type="EMBL" id="MOBY01000032">
    <property type="protein sequence ID" value="RON88766.1"/>
    <property type="molecule type" value="Genomic_DNA"/>
</dbReference>
<name>A0A423MTS2_PSEFL</name>
<keyword evidence="6" id="KW-0443">Lipid metabolism</keyword>